<dbReference type="InterPro" id="IPR014017">
    <property type="entry name" value="DNA_helicase_UvrD-like_C"/>
</dbReference>
<dbReference type="Proteomes" id="UP000067708">
    <property type="component" value="Chromosome"/>
</dbReference>
<keyword evidence="7" id="KW-0269">Exonuclease</keyword>
<dbReference type="GO" id="GO:0005524">
    <property type="term" value="F:ATP binding"/>
    <property type="evidence" value="ECO:0007669"/>
    <property type="project" value="UniProtKB-UniRule"/>
</dbReference>
<dbReference type="InterPro" id="IPR011604">
    <property type="entry name" value="PDDEXK-like_dom_sf"/>
</dbReference>
<proteinExistence type="inferred from homology"/>
<dbReference type="InterPro" id="IPR011335">
    <property type="entry name" value="Restrct_endonuc-II-like"/>
</dbReference>
<dbReference type="PROSITE" id="PS51217">
    <property type="entry name" value="UVRD_HELICASE_CTER"/>
    <property type="match status" value="1"/>
</dbReference>
<dbReference type="Gene3D" id="3.40.50.300">
    <property type="entry name" value="P-loop containing nucleotide triphosphate hydrolases"/>
    <property type="match status" value="2"/>
</dbReference>
<dbReference type="Gene3D" id="3.90.320.10">
    <property type="match status" value="1"/>
</dbReference>
<dbReference type="GO" id="GO:0043138">
    <property type="term" value="F:3'-5' DNA helicase activity"/>
    <property type="evidence" value="ECO:0007669"/>
    <property type="project" value="UniProtKB-EC"/>
</dbReference>
<dbReference type="PANTHER" id="PTHR11070">
    <property type="entry name" value="UVRD / RECB / PCRA DNA HELICASE FAMILY MEMBER"/>
    <property type="match status" value="1"/>
</dbReference>
<evidence type="ECO:0000256" key="14">
    <source>
        <dbReference type="ARBA" id="ARBA00048988"/>
    </source>
</evidence>
<dbReference type="STRING" id="529884.Rhola_00003910"/>
<evidence type="ECO:0000256" key="13">
    <source>
        <dbReference type="ARBA" id="ARBA00034808"/>
    </source>
</evidence>
<sequence>MGKFKFSANQVYQVIKPYTLTAQQASAVEQARVDSPTLVVAGAGSGKTELMAVRVLWLVANGFAKPEEILGLTFTRKAAAELSKRIYESLLKLRDSQMWPEDLDYDFTAPTISTYNAYANNLFRDHALSIGYEPEAALLTEAAAYQLAREVILKQGSQIDGRIADLDQNLNSIVENVLALAQSMNDNLANSNQVEALLNEVIESVSDLPKKAGGTDKSQFAYMSSSLQPLAITPILAKLADAYRAEKMRQGFVDYSDQVALAELAVREVPALRERERSLHTQVLLDEYQDTSYLQTRLLQNLFAGTSVFAVGDPNQSIYGWRGASASNLRSFFKDFQAPDEAVPFELSTSWRNPTSVLSLANHLIDSLKVVELQPAPSALAGQVSVEFAQDLNLEAQAVAAWFKQRMSADKTGALLMRKRSQMPLFVSALEDQGIEVEVIGLGGLLEVPEVVDLVSALRVIHNPAAGTQLIRLLAGPRWRIGAKDLERLHRYASRKARLEEELRAKIQEGLAPEDSLSIVDALDLILDEKEPEKIGFSDVGLPRLKDAARLLRAMRQQTGMSLVEFVRSVEQELWLDIEVQANPRRKNPMAHLNAFAAIVAGYSASNNQPHLGGFLNWLEFADERERFEVPSTNPERGVVQILTIHAAKGLEWDHVAVANLIDGDFPSSGKGSSGWLGVGKLPFPLRGDSASLPVWNYKNHSAQPDVKKSIDEFKEQMRLHLLNEELRLMYVAVTRPKAELLLTGSYWKPGNKSPRKPSQFLLSACEKLQLEIPEQMSQVNPLEEIEVIESWPLDPLGERHRKDVARAASETLANIETLASKVQAIQLGDQIQNDITLLLAEREAAIAELDNVQLPVRIPASSFKDYLADYDEVAARLRRPMPQPPYKQTRTGTLFHSWVEAQFGAGALAGQLKDQPQSADGGPESLAIEDIEQLKKNFAASRFAKLKPVDIEREIQLTIGENTFICKLDAVFKTESGYEIVDWKTGKSPKNEEDQKLKTLQLALYRMAYSRFTGIPLEQISVSFYFVGEDKEIKPTVVPDEEELLELWGKVNA</sequence>
<dbReference type="InterPro" id="IPR013986">
    <property type="entry name" value="DExx_box_DNA_helicase_dom_sf"/>
</dbReference>
<feature type="binding site" evidence="15">
    <location>
        <begin position="41"/>
        <end position="48"/>
    </location>
    <ligand>
        <name>ATP</name>
        <dbReference type="ChEBI" id="CHEBI:30616"/>
    </ligand>
</feature>
<evidence type="ECO:0000256" key="8">
    <source>
        <dbReference type="ARBA" id="ARBA00022840"/>
    </source>
</evidence>
<reference evidence="18 19" key="1">
    <citation type="journal article" date="2014" name="Int. J. Syst. Evol. Microbiol.">
        <title>Rhodoluna lacicola gen. nov., sp. nov., a planktonic freshwater bacterium with stream-lined genome.</title>
        <authorList>
            <person name="Hahn M."/>
            <person name="Schmidt J."/>
            <person name="Taipale S.J."/>
            <person name="Doolittle W.F."/>
            <person name="Koll U."/>
        </authorList>
    </citation>
    <scope>NUCLEOTIDE SEQUENCE [LARGE SCALE GENOMIC DNA]</scope>
    <source>
        <strain evidence="18 19">MWH-Ta8</strain>
    </source>
</reference>
<name>A0A060JF96_9MICO</name>
<dbReference type="KEGG" id="rla:Rhola_00003910"/>
<evidence type="ECO:0000313" key="18">
    <source>
        <dbReference type="EMBL" id="AIC47212.1"/>
    </source>
</evidence>
<dbReference type="SUPFAM" id="SSF52980">
    <property type="entry name" value="Restriction endonuclease-like"/>
    <property type="match status" value="1"/>
</dbReference>
<keyword evidence="4" id="KW-0227">DNA damage</keyword>
<comment type="catalytic activity">
    <reaction evidence="14">
        <text>ATP + H2O = ADP + phosphate + H(+)</text>
        <dbReference type="Rhea" id="RHEA:13065"/>
        <dbReference type="ChEBI" id="CHEBI:15377"/>
        <dbReference type="ChEBI" id="CHEBI:15378"/>
        <dbReference type="ChEBI" id="CHEBI:30616"/>
        <dbReference type="ChEBI" id="CHEBI:43474"/>
        <dbReference type="ChEBI" id="CHEBI:456216"/>
        <dbReference type="EC" id="5.6.2.4"/>
    </reaction>
</comment>
<comment type="similarity">
    <text evidence="1">Belongs to the helicase family. UvrD subfamily.</text>
</comment>
<evidence type="ECO:0000259" key="16">
    <source>
        <dbReference type="PROSITE" id="PS51198"/>
    </source>
</evidence>
<dbReference type="PATRIC" id="fig|529884.3.peg.373"/>
<dbReference type="InterPro" id="IPR027417">
    <property type="entry name" value="P-loop_NTPase"/>
</dbReference>
<evidence type="ECO:0000256" key="5">
    <source>
        <dbReference type="ARBA" id="ARBA00022801"/>
    </source>
</evidence>
<organism evidence="18 19">
    <name type="scientific">Rhodoluna lacicola</name>
    <dbReference type="NCBI Taxonomy" id="529884"/>
    <lineage>
        <taxon>Bacteria</taxon>
        <taxon>Bacillati</taxon>
        <taxon>Actinomycetota</taxon>
        <taxon>Actinomycetes</taxon>
        <taxon>Micrococcales</taxon>
        <taxon>Microbacteriaceae</taxon>
        <taxon>Luna cluster</taxon>
        <taxon>Luna-1 subcluster</taxon>
        <taxon>Rhodoluna</taxon>
    </lineage>
</organism>
<dbReference type="GO" id="GO:0033202">
    <property type="term" value="C:DNA helicase complex"/>
    <property type="evidence" value="ECO:0007669"/>
    <property type="project" value="TreeGrafter"/>
</dbReference>
<evidence type="ECO:0000256" key="12">
    <source>
        <dbReference type="ARBA" id="ARBA00034617"/>
    </source>
</evidence>
<dbReference type="EC" id="5.6.2.4" evidence="13"/>
<dbReference type="AlphaFoldDB" id="A0A060JF96"/>
<keyword evidence="6 15" id="KW-0347">Helicase</keyword>
<keyword evidence="8 15" id="KW-0067">ATP-binding</keyword>
<dbReference type="GO" id="GO:0004527">
    <property type="term" value="F:exonuclease activity"/>
    <property type="evidence" value="ECO:0007669"/>
    <property type="project" value="UniProtKB-KW"/>
</dbReference>
<evidence type="ECO:0000313" key="19">
    <source>
        <dbReference type="Proteomes" id="UP000067708"/>
    </source>
</evidence>
<evidence type="ECO:0000256" key="11">
    <source>
        <dbReference type="ARBA" id="ARBA00023235"/>
    </source>
</evidence>
<dbReference type="GO" id="GO:0003677">
    <property type="term" value="F:DNA binding"/>
    <property type="evidence" value="ECO:0007669"/>
    <property type="project" value="UniProtKB-KW"/>
</dbReference>
<evidence type="ECO:0000256" key="1">
    <source>
        <dbReference type="ARBA" id="ARBA00009922"/>
    </source>
</evidence>
<dbReference type="GO" id="GO:0005829">
    <property type="term" value="C:cytosol"/>
    <property type="evidence" value="ECO:0007669"/>
    <property type="project" value="TreeGrafter"/>
</dbReference>
<dbReference type="eggNOG" id="COG2887">
    <property type="taxonomic scope" value="Bacteria"/>
</dbReference>
<dbReference type="PROSITE" id="PS51198">
    <property type="entry name" value="UVRD_HELICASE_ATP_BIND"/>
    <property type="match status" value="1"/>
</dbReference>
<keyword evidence="19" id="KW-1185">Reference proteome</keyword>
<dbReference type="Pfam" id="PF12705">
    <property type="entry name" value="PDDEXK_1"/>
    <property type="match status" value="1"/>
</dbReference>
<dbReference type="CDD" id="cd17932">
    <property type="entry name" value="DEXQc_UvrD"/>
    <property type="match status" value="1"/>
</dbReference>
<evidence type="ECO:0000256" key="4">
    <source>
        <dbReference type="ARBA" id="ARBA00022763"/>
    </source>
</evidence>
<dbReference type="SUPFAM" id="SSF52540">
    <property type="entry name" value="P-loop containing nucleoside triphosphate hydrolases"/>
    <property type="match status" value="1"/>
</dbReference>
<dbReference type="GO" id="GO:0000725">
    <property type="term" value="P:recombinational repair"/>
    <property type="evidence" value="ECO:0007669"/>
    <property type="project" value="TreeGrafter"/>
</dbReference>
<comment type="catalytic activity">
    <reaction evidence="12">
        <text>Couples ATP hydrolysis with the unwinding of duplex DNA by translocating in the 3'-5' direction.</text>
        <dbReference type="EC" id="5.6.2.4"/>
    </reaction>
</comment>
<dbReference type="EMBL" id="CP007490">
    <property type="protein sequence ID" value="AIC47212.1"/>
    <property type="molecule type" value="Genomic_DNA"/>
</dbReference>
<dbReference type="InterPro" id="IPR000212">
    <property type="entry name" value="DNA_helicase_UvrD/REP"/>
</dbReference>
<evidence type="ECO:0000256" key="15">
    <source>
        <dbReference type="PROSITE-ProRule" id="PRU00560"/>
    </source>
</evidence>
<gene>
    <name evidence="18" type="ORF">Rhola_00003910</name>
</gene>
<keyword evidence="11" id="KW-0413">Isomerase</keyword>
<evidence type="ECO:0000256" key="2">
    <source>
        <dbReference type="ARBA" id="ARBA00022722"/>
    </source>
</evidence>
<keyword evidence="3 15" id="KW-0547">Nucleotide-binding</keyword>
<dbReference type="Gene3D" id="1.10.10.160">
    <property type="match status" value="1"/>
</dbReference>
<dbReference type="eggNOG" id="COG0210">
    <property type="taxonomic scope" value="Bacteria"/>
</dbReference>
<keyword evidence="9" id="KW-0238">DNA-binding</keyword>
<feature type="domain" description="UvrD-like helicase ATP-binding" evidence="16">
    <location>
        <begin position="20"/>
        <end position="354"/>
    </location>
</feature>
<feature type="domain" description="UvrD-like helicase C-terminal" evidence="17">
    <location>
        <begin position="355"/>
        <end position="650"/>
    </location>
</feature>
<dbReference type="GO" id="GO:0016887">
    <property type="term" value="F:ATP hydrolysis activity"/>
    <property type="evidence" value="ECO:0007669"/>
    <property type="project" value="RHEA"/>
</dbReference>
<evidence type="ECO:0000256" key="9">
    <source>
        <dbReference type="ARBA" id="ARBA00023125"/>
    </source>
</evidence>
<evidence type="ECO:0000256" key="7">
    <source>
        <dbReference type="ARBA" id="ARBA00022839"/>
    </source>
</evidence>
<protein>
    <recommendedName>
        <fullName evidence="13">DNA 3'-5' helicase</fullName>
        <ecNumber evidence="13">5.6.2.4</ecNumber>
    </recommendedName>
</protein>
<keyword evidence="10" id="KW-0234">DNA repair</keyword>
<keyword evidence="2" id="KW-0540">Nuclease</keyword>
<dbReference type="InterPro" id="IPR038726">
    <property type="entry name" value="PDDEXK_AddAB-type"/>
</dbReference>
<dbReference type="HOGENOM" id="CLU_003630_1_1_11"/>
<keyword evidence="5 15" id="KW-0378">Hydrolase</keyword>
<evidence type="ECO:0000256" key="10">
    <source>
        <dbReference type="ARBA" id="ARBA00023204"/>
    </source>
</evidence>
<evidence type="ECO:0000256" key="6">
    <source>
        <dbReference type="ARBA" id="ARBA00022806"/>
    </source>
</evidence>
<dbReference type="Pfam" id="PF00580">
    <property type="entry name" value="UvrD-helicase"/>
    <property type="match status" value="1"/>
</dbReference>
<evidence type="ECO:0000256" key="3">
    <source>
        <dbReference type="ARBA" id="ARBA00022741"/>
    </source>
</evidence>
<accession>A0A060JF96</accession>
<dbReference type="PANTHER" id="PTHR11070:SF55">
    <property type="entry name" value="DNA 3'-5' HELICASE"/>
    <property type="match status" value="1"/>
</dbReference>
<dbReference type="RefSeq" id="WP_038501998.1">
    <property type="nucleotide sequence ID" value="NZ_CP007490.1"/>
</dbReference>
<dbReference type="Pfam" id="PF13361">
    <property type="entry name" value="UvrD_C"/>
    <property type="match status" value="1"/>
</dbReference>
<dbReference type="Gene3D" id="1.10.486.10">
    <property type="entry name" value="PCRA, domain 4"/>
    <property type="match status" value="1"/>
</dbReference>
<evidence type="ECO:0000259" key="17">
    <source>
        <dbReference type="PROSITE" id="PS51217"/>
    </source>
</evidence>
<dbReference type="InterPro" id="IPR014016">
    <property type="entry name" value="UvrD-like_ATP-bd"/>
</dbReference>